<evidence type="ECO:0000313" key="1">
    <source>
        <dbReference type="EMBL" id="VYT72111.1"/>
    </source>
</evidence>
<dbReference type="EMBL" id="CACRUX010000012">
    <property type="protein sequence ID" value="VYT72111.1"/>
    <property type="molecule type" value="Genomic_DNA"/>
</dbReference>
<gene>
    <name evidence="1" type="ORF">VRLFYP33_00365</name>
</gene>
<reference evidence="1" key="1">
    <citation type="submission" date="2019-11" db="EMBL/GenBank/DDBJ databases">
        <authorList>
            <person name="Feng L."/>
        </authorList>
    </citation>
    <scope>NUCLEOTIDE SEQUENCE</scope>
    <source>
        <strain evidence="1">VrattiLFYP33</strain>
    </source>
</reference>
<proteinExistence type="predicted"/>
<sequence length="74" mass="8226">MKKTLTVEEAAQMMGITPQHLRASLRLNKYPLWGTAVPSASGKRFKYTIHAAPFHKYIEGGWSPEEANKGGLIL</sequence>
<name>A0A6N2YYY3_9FIRM</name>
<protein>
    <recommendedName>
        <fullName evidence="2">Helix-turn-helix domain protein</fullName>
    </recommendedName>
</protein>
<evidence type="ECO:0008006" key="2">
    <source>
        <dbReference type="Google" id="ProtNLM"/>
    </source>
</evidence>
<organism evidence="1">
    <name type="scientific">Veillonella ratti</name>
    <dbReference type="NCBI Taxonomy" id="103892"/>
    <lineage>
        <taxon>Bacteria</taxon>
        <taxon>Bacillati</taxon>
        <taxon>Bacillota</taxon>
        <taxon>Negativicutes</taxon>
        <taxon>Veillonellales</taxon>
        <taxon>Veillonellaceae</taxon>
        <taxon>Veillonella</taxon>
    </lineage>
</organism>
<dbReference type="AlphaFoldDB" id="A0A6N2YYY3"/>
<accession>A0A6N2YYY3</accession>